<evidence type="ECO:0000313" key="2">
    <source>
        <dbReference type="Proteomes" id="UP001138686"/>
    </source>
</evidence>
<dbReference type="InterPro" id="IPR008810">
    <property type="entry name" value="R_equi_Vir"/>
</dbReference>
<dbReference type="Proteomes" id="UP001138686">
    <property type="component" value="Unassembled WGS sequence"/>
</dbReference>
<dbReference type="AlphaFoldDB" id="A0A9X1FPR1"/>
<evidence type="ECO:0000313" key="1">
    <source>
        <dbReference type="EMBL" id="MBW2938153.1"/>
    </source>
</evidence>
<dbReference type="EMBL" id="JAHWDP010000003">
    <property type="protein sequence ID" value="MBW2938153.1"/>
    <property type="molecule type" value="Genomic_DNA"/>
</dbReference>
<dbReference type="RefSeq" id="WP_219052637.1">
    <property type="nucleotide sequence ID" value="NZ_JAHWDP010000003.1"/>
</dbReference>
<gene>
    <name evidence="1" type="ORF">KXJ69_08545</name>
</gene>
<keyword evidence="2" id="KW-1185">Reference proteome</keyword>
<comment type="caution">
    <text evidence="1">The sequence shown here is derived from an EMBL/GenBank/DDBJ whole genome shotgun (WGS) entry which is preliminary data.</text>
</comment>
<dbReference type="Pfam" id="PF05526">
    <property type="entry name" value="R_equi_Vir"/>
    <property type="match status" value="1"/>
</dbReference>
<accession>A0A9X1FPR1</accession>
<sequence>MALSKEHREAAASEAKKFFNGKISDNELNECLTTVKSGSNSVPAQGSFICAVFYWRIHLVQGSKSFTGNAGGIGFVGGGSTNGDIYLASGVSINELLNNTTSFQFNSAAVYLNVNFFDTNSKFLGSYQGGGIGTCPGTGGGTGVWS</sequence>
<organism evidence="1 2">
    <name type="scientific">Halomarinibacterium sedimenti</name>
    <dbReference type="NCBI Taxonomy" id="2857106"/>
    <lineage>
        <taxon>Bacteria</taxon>
        <taxon>Pseudomonadati</taxon>
        <taxon>Bacteroidota</taxon>
        <taxon>Flavobacteriia</taxon>
        <taxon>Flavobacteriales</taxon>
        <taxon>Flavobacteriaceae</taxon>
        <taxon>Halomarinibacterium</taxon>
    </lineage>
</organism>
<name>A0A9X1FPR1_9FLAO</name>
<protein>
    <submittedName>
        <fullName evidence="1">VapA/VapB family virulence-associated protein</fullName>
    </submittedName>
</protein>
<reference evidence="1" key="1">
    <citation type="submission" date="2021-07" db="EMBL/GenBank/DDBJ databases">
        <title>Aureisphaera sp. CAU 1614 isolated from sea sediment.</title>
        <authorList>
            <person name="Kim W."/>
        </authorList>
    </citation>
    <scope>NUCLEOTIDE SEQUENCE</scope>
    <source>
        <strain evidence="1">CAU 1614</strain>
    </source>
</reference>
<proteinExistence type="predicted"/>